<evidence type="ECO:0000256" key="10">
    <source>
        <dbReference type="ARBA" id="ARBA00023201"/>
    </source>
</evidence>
<evidence type="ECO:0000256" key="2">
    <source>
        <dbReference type="ARBA" id="ARBA00005551"/>
    </source>
</evidence>
<dbReference type="AlphaFoldDB" id="A0A0C1PQ40"/>
<sequence length="379" mass="40290">MEYLASIGLILISTLILGVLSQRIGMPAVVGEILAGLLLGPAVLHLVNLNHMVSVGSEIGVIFLMFIAGLECDFDLVKKYLKPAFSVAICGVILPVLAFTFYGQILGQGIEKALFWGVIFSATSVSISVEVLQEFGKLKSVAGATILGAAVVDDVISIVLLSIFSSVFGTGSGSKNLLVLFTWQILFFVLIILVIKWIAPWLMRLADLLPANSAVSVVGISICLLMAYLAEAANLSTVLGAFFAGIAIARTPLRDQVIKSANQVGYSFFIPIFFAAIGMEMSFKGLSSTWIIVIVMTVLALLTKWIGCGIGAKLTGLTWNEANVVGSGMVSRGEMALIVAQIGLASHLLAPELYSEIIMVIVLSTILSPIMLKFSIKSV</sequence>
<evidence type="ECO:0000256" key="7">
    <source>
        <dbReference type="ARBA" id="ARBA00023053"/>
    </source>
</evidence>
<gene>
    <name evidence="13" type="ORF">LfDm3_0679</name>
</gene>
<keyword evidence="10" id="KW-0739">Sodium transport</keyword>
<feature type="transmembrane region" description="Helical" evidence="11">
    <location>
        <begin position="114"/>
        <end position="132"/>
    </location>
</feature>
<keyword evidence="3" id="KW-0813">Transport</keyword>
<dbReference type="PANTHER" id="PTHR43562">
    <property type="entry name" value="NAPA-TYPE SODIUM/HYDROGEN ANTIPORTER"/>
    <property type="match status" value="1"/>
</dbReference>
<evidence type="ECO:0000256" key="11">
    <source>
        <dbReference type="SAM" id="Phobius"/>
    </source>
</evidence>
<dbReference type="PANTHER" id="PTHR43562:SF3">
    <property type="entry name" value="SODIUM ION_PROTON EXCHANGER (EUROFUNG)"/>
    <property type="match status" value="1"/>
</dbReference>
<dbReference type="InterPro" id="IPR038770">
    <property type="entry name" value="Na+/solute_symporter_sf"/>
</dbReference>
<evidence type="ECO:0000256" key="4">
    <source>
        <dbReference type="ARBA" id="ARBA00022449"/>
    </source>
</evidence>
<comment type="similarity">
    <text evidence="2">Belongs to the monovalent cation:proton antiporter 2 (CPA2) transporter (TC 2.A.37) family.</text>
</comment>
<dbReference type="Pfam" id="PF00999">
    <property type="entry name" value="Na_H_Exchanger"/>
    <property type="match status" value="1"/>
</dbReference>
<evidence type="ECO:0000256" key="6">
    <source>
        <dbReference type="ARBA" id="ARBA00022989"/>
    </source>
</evidence>
<evidence type="ECO:0000256" key="5">
    <source>
        <dbReference type="ARBA" id="ARBA00022692"/>
    </source>
</evidence>
<feature type="transmembrane region" description="Helical" evidence="11">
    <location>
        <begin position="211"/>
        <end position="229"/>
    </location>
</feature>
<feature type="transmembrane region" description="Helical" evidence="11">
    <location>
        <begin position="177"/>
        <end position="199"/>
    </location>
</feature>
<keyword evidence="9 11" id="KW-0472">Membrane</keyword>
<feature type="domain" description="Cation/H+ exchanger transmembrane" evidence="12">
    <location>
        <begin position="12"/>
        <end position="373"/>
    </location>
</feature>
<evidence type="ECO:0000313" key="14">
    <source>
        <dbReference type="Proteomes" id="UP000031397"/>
    </source>
</evidence>
<evidence type="ECO:0000256" key="3">
    <source>
        <dbReference type="ARBA" id="ARBA00022448"/>
    </source>
</evidence>
<dbReference type="Proteomes" id="UP000031397">
    <property type="component" value="Unassembled WGS sequence"/>
</dbReference>
<name>A0A0C1PQ40_9LACO</name>
<keyword evidence="4" id="KW-0050">Antiport</keyword>
<feature type="transmembrane region" description="Helical" evidence="11">
    <location>
        <begin position="265"/>
        <end position="283"/>
    </location>
</feature>
<dbReference type="InterPro" id="IPR006153">
    <property type="entry name" value="Cation/H_exchanger_TM"/>
</dbReference>
<proteinExistence type="inferred from homology"/>
<dbReference type="GeneID" id="74913349"/>
<feature type="transmembrane region" description="Helical" evidence="11">
    <location>
        <begin position="333"/>
        <end position="351"/>
    </location>
</feature>
<dbReference type="GO" id="GO:0015297">
    <property type="term" value="F:antiporter activity"/>
    <property type="evidence" value="ECO:0007669"/>
    <property type="project" value="UniProtKB-KW"/>
</dbReference>
<dbReference type="Gene3D" id="1.20.1530.20">
    <property type="match status" value="1"/>
</dbReference>
<dbReference type="GO" id="GO:1902600">
    <property type="term" value="P:proton transmembrane transport"/>
    <property type="evidence" value="ECO:0007669"/>
    <property type="project" value="InterPro"/>
</dbReference>
<feature type="transmembrane region" description="Helical" evidence="11">
    <location>
        <begin position="289"/>
        <end position="312"/>
    </location>
</feature>
<keyword evidence="5 11" id="KW-0812">Transmembrane</keyword>
<reference evidence="13 14" key="1">
    <citation type="submission" date="2014-06" db="EMBL/GenBank/DDBJ databases">
        <title>Functional and comparative genomic analyses of the Drosophila gut microbiota identify candidate symbiosis factors.</title>
        <authorList>
            <person name="Newell P.D."/>
            <person name="Chaston J.M."/>
            <person name="Douglas A.E."/>
        </authorList>
    </citation>
    <scope>NUCLEOTIDE SEQUENCE [LARGE SCALE GENOMIC DNA]</scope>
    <source>
        <strain evidence="13 14">DmCS_002</strain>
    </source>
</reference>
<keyword evidence="7" id="KW-0915">Sodium</keyword>
<dbReference type="RefSeq" id="WP_039144111.1">
    <property type="nucleotide sequence ID" value="NZ_JOJZ01000013.1"/>
</dbReference>
<protein>
    <submittedName>
        <fullName evidence="13">Na(+)/H(+) antiporter</fullName>
    </submittedName>
</protein>
<feature type="transmembrane region" description="Helical" evidence="11">
    <location>
        <begin position="144"/>
        <end position="165"/>
    </location>
</feature>
<comment type="subcellular location">
    <subcellularLocation>
        <location evidence="1">Membrane</location>
        <topology evidence="1">Multi-pass membrane protein</topology>
    </subcellularLocation>
</comment>
<evidence type="ECO:0000256" key="1">
    <source>
        <dbReference type="ARBA" id="ARBA00004141"/>
    </source>
</evidence>
<dbReference type="EMBL" id="JOJZ01000013">
    <property type="protein sequence ID" value="KID42011.1"/>
    <property type="molecule type" value="Genomic_DNA"/>
</dbReference>
<dbReference type="GO" id="GO:0016020">
    <property type="term" value="C:membrane"/>
    <property type="evidence" value="ECO:0007669"/>
    <property type="project" value="UniProtKB-SubCell"/>
</dbReference>
<evidence type="ECO:0000313" key="13">
    <source>
        <dbReference type="EMBL" id="KID42011.1"/>
    </source>
</evidence>
<comment type="caution">
    <text evidence="13">The sequence shown here is derived from an EMBL/GenBank/DDBJ whole genome shotgun (WGS) entry which is preliminary data.</text>
</comment>
<keyword evidence="8" id="KW-0406">Ion transport</keyword>
<organism evidence="13 14">
    <name type="scientific">Fructilactobacillus fructivorans</name>
    <dbReference type="NCBI Taxonomy" id="1614"/>
    <lineage>
        <taxon>Bacteria</taxon>
        <taxon>Bacillati</taxon>
        <taxon>Bacillota</taxon>
        <taxon>Bacilli</taxon>
        <taxon>Lactobacillales</taxon>
        <taxon>Lactobacillaceae</taxon>
        <taxon>Fructilactobacillus</taxon>
    </lineage>
</organism>
<feature type="transmembrane region" description="Helical" evidence="11">
    <location>
        <begin position="80"/>
        <end position="102"/>
    </location>
</feature>
<dbReference type="GO" id="GO:0006814">
    <property type="term" value="P:sodium ion transport"/>
    <property type="evidence" value="ECO:0007669"/>
    <property type="project" value="UniProtKB-KW"/>
</dbReference>
<accession>A0A0C1PQ40</accession>
<dbReference type="PATRIC" id="fig|1614.7.peg.649"/>
<keyword evidence="14" id="KW-1185">Reference proteome</keyword>
<dbReference type="OrthoDB" id="9793589at2"/>
<evidence type="ECO:0000256" key="8">
    <source>
        <dbReference type="ARBA" id="ARBA00023065"/>
    </source>
</evidence>
<evidence type="ECO:0000259" key="12">
    <source>
        <dbReference type="Pfam" id="PF00999"/>
    </source>
</evidence>
<keyword evidence="6 11" id="KW-1133">Transmembrane helix</keyword>
<evidence type="ECO:0000256" key="9">
    <source>
        <dbReference type="ARBA" id="ARBA00023136"/>
    </source>
</evidence>
<feature type="transmembrane region" description="Helical" evidence="11">
    <location>
        <begin position="357"/>
        <end position="376"/>
    </location>
</feature>